<dbReference type="PANTHER" id="PTHR35369:SF2">
    <property type="entry name" value="BLR3025 PROTEIN"/>
    <property type="match status" value="1"/>
</dbReference>
<dbReference type="CDD" id="cd03468">
    <property type="entry name" value="PolY_like"/>
    <property type="match status" value="1"/>
</dbReference>
<dbReference type="Gene3D" id="3.40.1170.60">
    <property type="match status" value="1"/>
</dbReference>
<evidence type="ECO:0000313" key="5">
    <source>
        <dbReference type="Proteomes" id="UP001580928"/>
    </source>
</evidence>
<dbReference type="InterPro" id="IPR001126">
    <property type="entry name" value="UmuC"/>
</dbReference>
<evidence type="ECO:0000256" key="2">
    <source>
        <dbReference type="ARBA" id="ARBA00022763"/>
    </source>
</evidence>
<dbReference type="InterPro" id="IPR043128">
    <property type="entry name" value="Rev_trsase/Diguanyl_cyclase"/>
</dbReference>
<evidence type="ECO:0000256" key="1">
    <source>
        <dbReference type="ARBA" id="ARBA00010945"/>
    </source>
</evidence>
<dbReference type="PROSITE" id="PS50173">
    <property type="entry name" value="UMUC"/>
    <property type="match status" value="1"/>
</dbReference>
<dbReference type="SUPFAM" id="SSF56672">
    <property type="entry name" value="DNA/RNA polymerases"/>
    <property type="match status" value="1"/>
</dbReference>
<evidence type="ECO:0000313" key="4">
    <source>
        <dbReference type="EMBL" id="MFB5947003.1"/>
    </source>
</evidence>
<evidence type="ECO:0000259" key="3">
    <source>
        <dbReference type="PROSITE" id="PS50173"/>
    </source>
</evidence>
<protein>
    <submittedName>
        <fullName evidence="4">DNA polymerase Y family protein</fullName>
    </submittedName>
</protein>
<dbReference type="InterPro" id="IPR050356">
    <property type="entry name" value="SulA_CellDiv_inhibitor"/>
</dbReference>
<sequence length="502" mass="57898">MKKRFASIWFKHLLTDWLIIRRPELKEKPFVFVMSEHGGLMITAVNHLAQQQGIKIGMRAADAKAICPEVETIQSKDDRSLKLLKGLGEWCIRFSPIIMIDEFSKDGLFMDISGCTHLWGGEDRYLKELVGRLKSKGYTAQIGIADSLGAAWAVSRFRTLSSWVTTGKDIDALMPLPPQALRLPEDTLSKLKKLGFYQIRALLNIPRSVLRRRFGESFLMRLEQALGTKIEVIKPLKEPLQFQERLACLEPIKTREGIEIALEKLLEQLCLRLQKEEKGVRAATLTGYRVDNKLVKIYIGTNVASNDMEHLFKLFQLKIENIRPGLGIELFILEAVKVNNAKPEQEAFWIENKGISSQGVVQLLDRIAGKVGVGAIHRYLPAEHFWPERSLKNSLTISEKPSTYWRLDHPRPTELLKKPEPIDVMSVIPDSPPKFFIYQGVRHTIIKADGPERIEKEWWLDNEKHRDYYQVEDERGQRYWLFRSGYYDNIEGVEWFIHGFFA</sequence>
<dbReference type="PANTHER" id="PTHR35369">
    <property type="entry name" value="BLR3025 PROTEIN-RELATED"/>
    <property type="match status" value="1"/>
</dbReference>
<dbReference type="Gene3D" id="3.30.70.270">
    <property type="match status" value="1"/>
</dbReference>
<dbReference type="EMBL" id="JBBVGT010000003">
    <property type="protein sequence ID" value="MFB5947003.1"/>
    <property type="molecule type" value="Genomic_DNA"/>
</dbReference>
<gene>
    <name evidence="4" type="ORF">WKR92_14310</name>
</gene>
<comment type="similarity">
    <text evidence="1">Belongs to the DNA polymerase type-Y family.</text>
</comment>
<reference evidence="4 5" key="1">
    <citation type="submission" date="2024-04" db="EMBL/GenBank/DDBJ databases">
        <title>Albibacterium profundi sp. nov., isolated from sediment of the Challenger Deep of Mariana Trench.</title>
        <authorList>
            <person name="Wang Y."/>
        </authorList>
    </citation>
    <scope>NUCLEOTIDE SEQUENCE [LARGE SCALE GENOMIC DNA]</scope>
    <source>
        <strain evidence="4 5">RHL897</strain>
    </source>
</reference>
<feature type="domain" description="UmuC" evidence="3">
    <location>
        <begin position="1"/>
        <end position="151"/>
    </location>
</feature>
<keyword evidence="5" id="KW-1185">Reference proteome</keyword>
<accession>A0ABV5CI57</accession>
<organism evidence="4 5">
    <name type="scientific">Albibacterium profundi</name>
    <dbReference type="NCBI Taxonomy" id="3134906"/>
    <lineage>
        <taxon>Bacteria</taxon>
        <taxon>Pseudomonadati</taxon>
        <taxon>Bacteroidota</taxon>
        <taxon>Sphingobacteriia</taxon>
        <taxon>Sphingobacteriales</taxon>
        <taxon>Sphingobacteriaceae</taxon>
        <taxon>Albibacterium</taxon>
    </lineage>
</organism>
<dbReference type="InterPro" id="IPR043502">
    <property type="entry name" value="DNA/RNA_pol_sf"/>
</dbReference>
<keyword evidence="2" id="KW-0227">DNA damage</keyword>
<comment type="caution">
    <text evidence="4">The sequence shown here is derived from an EMBL/GenBank/DDBJ whole genome shotgun (WGS) entry which is preliminary data.</text>
</comment>
<dbReference type="Pfam" id="PF00817">
    <property type="entry name" value="IMS"/>
    <property type="match status" value="1"/>
</dbReference>
<proteinExistence type="inferred from homology"/>
<dbReference type="Proteomes" id="UP001580928">
    <property type="component" value="Unassembled WGS sequence"/>
</dbReference>
<name>A0ABV5CI57_9SPHI</name>
<dbReference type="RefSeq" id="WP_375558532.1">
    <property type="nucleotide sequence ID" value="NZ_JBBVGT010000003.1"/>
</dbReference>